<dbReference type="Proteomes" id="UP001162162">
    <property type="component" value="Unassembled WGS sequence"/>
</dbReference>
<accession>A0AAV8YE93</accession>
<gene>
    <name evidence="2" type="ORF">NQ318_010071</name>
</gene>
<organism evidence="2 3">
    <name type="scientific">Aromia moschata</name>
    <dbReference type="NCBI Taxonomy" id="1265417"/>
    <lineage>
        <taxon>Eukaryota</taxon>
        <taxon>Metazoa</taxon>
        <taxon>Ecdysozoa</taxon>
        <taxon>Arthropoda</taxon>
        <taxon>Hexapoda</taxon>
        <taxon>Insecta</taxon>
        <taxon>Pterygota</taxon>
        <taxon>Neoptera</taxon>
        <taxon>Endopterygota</taxon>
        <taxon>Coleoptera</taxon>
        <taxon>Polyphaga</taxon>
        <taxon>Cucujiformia</taxon>
        <taxon>Chrysomeloidea</taxon>
        <taxon>Cerambycidae</taxon>
        <taxon>Cerambycinae</taxon>
        <taxon>Callichromatini</taxon>
        <taxon>Aromia</taxon>
    </lineage>
</organism>
<dbReference type="EMBL" id="JAPWTK010000113">
    <property type="protein sequence ID" value="KAJ8949652.1"/>
    <property type="molecule type" value="Genomic_DNA"/>
</dbReference>
<evidence type="ECO:0000313" key="3">
    <source>
        <dbReference type="Proteomes" id="UP001162162"/>
    </source>
</evidence>
<dbReference type="Gene3D" id="3.40.220.10">
    <property type="entry name" value="Leucine Aminopeptidase, subunit E, domain 1"/>
    <property type="match status" value="1"/>
</dbReference>
<name>A0AAV8YE93_9CUCU</name>
<dbReference type="AlphaFoldDB" id="A0AAV8YE93"/>
<reference evidence="2" key="1">
    <citation type="journal article" date="2023" name="Insect Mol. Biol.">
        <title>Genome sequencing provides insights into the evolution of gene families encoding plant cell wall-degrading enzymes in longhorned beetles.</title>
        <authorList>
            <person name="Shin N.R."/>
            <person name="Okamura Y."/>
            <person name="Kirsch R."/>
            <person name="Pauchet Y."/>
        </authorList>
    </citation>
    <scope>NUCLEOTIDE SEQUENCE</scope>
    <source>
        <strain evidence="2">AMC_N1</strain>
    </source>
</reference>
<proteinExistence type="predicted"/>
<feature type="domain" description="Macro" evidence="1">
    <location>
        <begin position="1"/>
        <end position="95"/>
    </location>
</feature>
<dbReference type="CDD" id="cd02901">
    <property type="entry name" value="Macro_Poa1p-like"/>
    <property type="match status" value="1"/>
</dbReference>
<dbReference type="GO" id="GO:0140291">
    <property type="term" value="P:peptidyl-glutamate ADP-deribosylation"/>
    <property type="evidence" value="ECO:0007669"/>
    <property type="project" value="TreeGrafter"/>
</dbReference>
<keyword evidence="3" id="KW-1185">Reference proteome</keyword>
<comment type="caution">
    <text evidence="2">The sequence shown here is derived from an EMBL/GenBank/DDBJ whole genome shotgun (WGS) entry which is preliminary data.</text>
</comment>
<evidence type="ECO:0000313" key="2">
    <source>
        <dbReference type="EMBL" id="KAJ8949652.1"/>
    </source>
</evidence>
<dbReference type="PANTHER" id="PTHR12521">
    <property type="entry name" value="PROTEIN C6ORF130"/>
    <property type="match status" value="1"/>
</dbReference>
<protein>
    <recommendedName>
        <fullName evidence="1">Macro domain-containing protein</fullName>
    </recommendedName>
</protein>
<dbReference type="InterPro" id="IPR002589">
    <property type="entry name" value="Macro_dom"/>
</dbReference>
<sequence>MGAGIAKQFRETFGGQEELKDQRKKVGGGVVLLRRGEERNIYYMITKEKYYHKPSYKSEWDALKELKKVCLQNQDLRLAMPKIACGLDGLEWEKV</sequence>
<evidence type="ECO:0000259" key="1">
    <source>
        <dbReference type="PROSITE" id="PS51154"/>
    </source>
</evidence>
<dbReference type="InterPro" id="IPR043472">
    <property type="entry name" value="Macro_dom-like"/>
</dbReference>
<dbReference type="InterPro" id="IPR050892">
    <property type="entry name" value="ADP-ribose_metab_enzymes"/>
</dbReference>
<dbReference type="PROSITE" id="PS51154">
    <property type="entry name" value="MACRO"/>
    <property type="match status" value="1"/>
</dbReference>
<dbReference type="PANTHER" id="PTHR12521:SF0">
    <property type="entry name" value="ADP-RIBOSE GLYCOHYDROLASE OARD1"/>
    <property type="match status" value="1"/>
</dbReference>
<dbReference type="SUPFAM" id="SSF52949">
    <property type="entry name" value="Macro domain-like"/>
    <property type="match status" value="1"/>
</dbReference>